<dbReference type="Proteomes" id="UP000077096">
    <property type="component" value="Chromosome"/>
</dbReference>
<proteinExistence type="predicted"/>
<dbReference type="EMBL" id="CP011393">
    <property type="protein sequence ID" value="ANE40808.1"/>
    <property type="molecule type" value="Genomic_DNA"/>
</dbReference>
<dbReference type="KEGG" id="fng:JM64_01350"/>
<evidence type="ECO:0000313" key="2">
    <source>
        <dbReference type="Proteomes" id="UP000077096"/>
    </source>
</evidence>
<dbReference type="AlphaFoldDB" id="A0A172T1D4"/>
<protein>
    <submittedName>
        <fullName evidence="1">Uncharacterized protein</fullName>
    </submittedName>
</protein>
<evidence type="ECO:0000313" key="1">
    <source>
        <dbReference type="EMBL" id="ANE40808.1"/>
    </source>
</evidence>
<sequence length="279" mass="32215">MRIAREIIETLRMELGFLKYKSPDVSVETVFHSIEVTFPTKVEGFEFDAPAIHDLHSSFDVSYKDYSFPQENENFVFKDIKDSIEQNIEGFCLSEHNLTVSSFDGLNSLNSNSSTIVFNEAQNFRFAINELNVADVEILNPDVHISKVESVEVLGNDLTINGLGFKTPRQLFKVEFRKPEKFPPVLSSIDYVPAQYVEKSAILNAVQAISSKYNISLLKFYGYYRGIPLDVVSGMKILPNKNLRVFFDYSKVERLKRKQVLERDFIVFKYEDRFVYHLV</sequence>
<gene>
    <name evidence="1" type="ORF">JM64_01350</name>
</gene>
<organism evidence="1 2">
    <name type="scientific">Fervidobacterium pennivorans</name>
    <dbReference type="NCBI Taxonomy" id="93466"/>
    <lineage>
        <taxon>Bacteria</taxon>
        <taxon>Thermotogati</taxon>
        <taxon>Thermotogota</taxon>
        <taxon>Thermotogae</taxon>
        <taxon>Thermotogales</taxon>
        <taxon>Fervidobacteriaceae</taxon>
        <taxon>Fervidobacterium</taxon>
    </lineage>
</organism>
<reference evidence="1 2" key="1">
    <citation type="submission" date="2014-08" db="EMBL/GenBank/DDBJ databases">
        <title>Fervidobacterium pennivorans DYC genome.</title>
        <authorList>
            <person name="Wushke S."/>
        </authorList>
    </citation>
    <scope>NUCLEOTIDE SEQUENCE [LARGE SCALE GENOMIC DNA]</scope>
    <source>
        <strain evidence="1 2">DYC</strain>
    </source>
</reference>
<dbReference type="OrthoDB" id="47662at2"/>
<accession>A0A172T1D4</accession>
<dbReference type="PATRIC" id="fig|93466.3.peg.309"/>
<name>A0A172T1D4_FERPE</name>